<keyword evidence="3 7" id="KW-0489">Methyltransferase</keyword>
<name>A0A318SEY3_9DEIO</name>
<dbReference type="InterPro" id="IPR001678">
    <property type="entry name" value="MeTrfase_RsmB-F_NOP2_dom"/>
</dbReference>
<dbReference type="InterPro" id="IPR023267">
    <property type="entry name" value="RCMT"/>
</dbReference>
<feature type="binding site" evidence="7">
    <location>
        <begin position="108"/>
        <end position="114"/>
    </location>
    <ligand>
        <name>S-adenosyl-L-methionine</name>
        <dbReference type="ChEBI" id="CHEBI:59789"/>
    </ligand>
</feature>
<reference evidence="9 10" key="1">
    <citation type="submission" date="2018-06" db="EMBL/GenBank/DDBJ databases">
        <title>Genomic Encyclopedia of Type Strains, Phase IV (KMG-IV): sequencing the most valuable type-strain genomes for metagenomic binning, comparative biology and taxonomic classification.</title>
        <authorList>
            <person name="Goeker M."/>
        </authorList>
    </citation>
    <scope>NUCLEOTIDE SEQUENCE [LARGE SCALE GENOMIC DNA]</scope>
    <source>
        <strain evidence="9 10">DSM 18048</strain>
    </source>
</reference>
<dbReference type="PROSITE" id="PS01153">
    <property type="entry name" value="NOL1_NOP2_SUN"/>
    <property type="match status" value="1"/>
</dbReference>
<dbReference type="Gene3D" id="3.30.70.1170">
    <property type="entry name" value="Sun protein, domain 3"/>
    <property type="match status" value="1"/>
</dbReference>
<evidence type="ECO:0000256" key="2">
    <source>
        <dbReference type="ARBA" id="ARBA00022490"/>
    </source>
</evidence>
<dbReference type="Pfam" id="PF01189">
    <property type="entry name" value="Methyltr_RsmB-F"/>
    <property type="match status" value="1"/>
</dbReference>
<dbReference type="AlphaFoldDB" id="A0A318SEY3"/>
<dbReference type="SUPFAM" id="SSF53335">
    <property type="entry name" value="S-adenosyl-L-methionine-dependent methyltransferases"/>
    <property type="match status" value="1"/>
</dbReference>
<dbReference type="Pfam" id="PF17126">
    <property type="entry name" value="RsmF_methylt_CI"/>
    <property type="match status" value="1"/>
</dbReference>
<comment type="caution">
    <text evidence="9">The sequence shown here is derived from an EMBL/GenBank/DDBJ whole genome shotgun (WGS) entry which is preliminary data.</text>
</comment>
<feature type="active site" description="Nucleophile" evidence="7">
    <location>
        <position position="229"/>
    </location>
</feature>
<keyword evidence="4 7" id="KW-0808">Transferase</keyword>
<accession>A0A318SEY3</accession>
<evidence type="ECO:0000256" key="6">
    <source>
        <dbReference type="ARBA" id="ARBA00022884"/>
    </source>
</evidence>
<dbReference type="PRINTS" id="PR02008">
    <property type="entry name" value="RCMTFAMILY"/>
</dbReference>
<comment type="similarity">
    <text evidence="1 7">Belongs to the class I-like SAM-binding methyltransferase superfamily. RsmB/NOP family.</text>
</comment>
<feature type="binding site" evidence="7">
    <location>
        <position position="132"/>
    </location>
    <ligand>
        <name>S-adenosyl-L-methionine</name>
        <dbReference type="ChEBI" id="CHEBI:59789"/>
    </ligand>
</feature>
<dbReference type="GO" id="GO:0003723">
    <property type="term" value="F:RNA binding"/>
    <property type="evidence" value="ECO:0007669"/>
    <property type="project" value="UniProtKB-UniRule"/>
</dbReference>
<keyword evidence="5 7" id="KW-0949">S-adenosyl-L-methionine</keyword>
<feature type="binding site" evidence="7">
    <location>
        <position position="176"/>
    </location>
    <ligand>
        <name>S-adenosyl-L-methionine</name>
        <dbReference type="ChEBI" id="CHEBI:59789"/>
    </ligand>
</feature>
<evidence type="ECO:0000313" key="10">
    <source>
        <dbReference type="Proteomes" id="UP000248326"/>
    </source>
</evidence>
<evidence type="ECO:0000256" key="3">
    <source>
        <dbReference type="ARBA" id="ARBA00022603"/>
    </source>
</evidence>
<dbReference type="CDD" id="cd21147">
    <property type="entry name" value="RsmF_methylt_CTD1"/>
    <property type="match status" value="1"/>
</dbReference>
<gene>
    <name evidence="9" type="ORF">DES52_101161</name>
</gene>
<keyword evidence="6 7" id="KW-0694">RNA-binding</keyword>
<keyword evidence="2" id="KW-0963">Cytoplasm</keyword>
<organism evidence="9 10">
    <name type="scientific">Deinococcus yavapaiensis KR-236</name>
    <dbReference type="NCBI Taxonomy" id="694435"/>
    <lineage>
        <taxon>Bacteria</taxon>
        <taxon>Thermotogati</taxon>
        <taxon>Deinococcota</taxon>
        <taxon>Deinococci</taxon>
        <taxon>Deinococcales</taxon>
        <taxon>Deinococcaceae</taxon>
        <taxon>Deinococcus</taxon>
    </lineage>
</organism>
<dbReference type="PROSITE" id="PS51686">
    <property type="entry name" value="SAM_MT_RSMB_NOP"/>
    <property type="match status" value="1"/>
</dbReference>
<dbReference type="GO" id="GO:0008173">
    <property type="term" value="F:RNA methyltransferase activity"/>
    <property type="evidence" value="ECO:0007669"/>
    <property type="project" value="InterPro"/>
</dbReference>
<dbReference type="Proteomes" id="UP000248326">
    <property type="component" value="Unassembled WGS sequence"/>
</dbReference>
<dbReference type="OrthoDB" id="9810297at2"/>
<dbReference type="InterPro" id="IPR031340">
    <property type="entry name" value="RsmF_methylt_CI"/>
</dbReference>
<dbReference type="InterPro" id="IPR049560">
    <property type="entry name" value="MeTrfase_RsmB-F_NOP2_cat"/>
</dbReference>
<dbReference type="GO" id="GO:0001510">
    <property type="term" value="P:RNA methylation"/>
    <property type="evidence" value="ECO:0007669"/>
    <property type="project" value="InterPro"/>
</dbReference>
<dbReference type="EMBL" id="QJSX01000001">
    <property type="protein sequence ID" value="PYE56357.1"/>
    <property type="molecule type" value="Genomic_DNA"/>
</dbReference>
<evidence type="ECO:0000256" key="7">
    <source>
        <dbReference type="PROSITE-ProRule" id="PRU01023"/>
    </source>
</evidence>
<dbReference type="InterPro" id="IPR029063">
    <property type="entry name" value="SAM-dependent_MTases_sf"/>
</dbReference>
<sequence length="438" mass="47501">MADSKLPSAFLARVEGQLGDDFAAFCAALERGERAAGLRVNPLKSARLPFGALDAVPWEPSGFYVPPDVRPGAHPLHWAGAYYVQEPSAMAVARIVDPAPGERVLDLAAAPGGKTTHLAALMNGAGLVVANEVTPSRVGKLLENVERWGVPIVVTNESVEKLARAWPEGFDRVLLDAPCSGEGMFRKDDEAVRTWTPRRPAQLASLQRDLLRSAAELVRSGGVLVYSTCTFSREENEGVIEDFLKRHVGWKLEDAALHSDFDVVMGAAVRLWPHRVRGEGHFVAKLRAPGNEDAERHAGDLQAASRAVRRTWDAFASQHGTSDVPGTIIERSGHLYAVSEDAPDFTGVKVRAPGLYLGEVKGERFLPARALAQWHALAATSTLSFDADVHRTVLSSLDRGEAVSFDAPEGWHVATVQDLGLTWVQSKKGALRPTKARW</sequence>
<dbReference type="PANTHER" id="PTHR22807">
    <property type="entry name" value="NOP2 YEAST -RELATED NOL1/NOP2/FMU SUN DOMAIN-CONTAINING"/>
    <property type="match status" value="1"/>
</dbReference>
<comment type="caution">
    <text evidence="7">Lacks conserved residue(s) required for the propagation of feature annotation.</text>
</comment>
<dbReference type="RefSeq" id="WP_110884859.1">
    <property type="nucleotide sequence ID" value="NZ_QJSX01000001.1"/>
</dbReference>
<dbReference type="PANTHER" id="PTHR22807:SF30">
    <property type="entry name" value="28S RRNA (CYTOSINE(4447)-C(5))-METHYLTRANSFERASE-RELATED"/>
    <property type="match status" value="1"/>
</dbReference>
<dbReference type="InterPro" id="IPR018314">
    <property type="entry name" value="RsmB/NOL1/NOP2-like_CS"/>
</dbReference>
<dbReference type="Pfam" id="PF17125">
    <property type="entry name" value="Methyltr_RsmF_N"/>
    <property type="match status" value="1"/>
</dbReference>
<dbReference type="CDD" id="cd02440">
    <property type="entry name" value="AdoMet_MTases"/>
    <property type="match status" value="1"/>
</dbReference>
<evidence type="ECO:0000256" key="1">
    <source>
        <dbReference type="ARBA" id="ARBA00007494"/>
    </source>
</evidence>
<dbReference type="InterPro" id="IPR031341">
    <property type="entry name" value="Methyltr_RsmF_N"/>
</dbReference>
<keyword evidence="10" id="KW-1185">Reference proteome</keyword>
<evidence type="ECO:0000259" key="8">
    <source>
        <dbReference type="PROSITE" id="PS51686"/>
    </source>
</evidence>
<dbReference type="Gene3D" id="3.40.50.150">
    <property type="entry name" value="Vaccinia Virus protein VP39"/>
    <property type="match status" value="1"/>
</dbReference>
<protein>
    <submittedName>
        <fullName evidence="9">NOL1/NOP2/sun family putative RNA methylase</fullName>
    </submittedName>
</protein>
<evidence type="ECO:0000313" key="9">
    <source>
        <dbReference type="EMBL" id="PYE56357.1"/>
    </source>
</evidence>
<proteinExistence type="inferred from homology"/>
<evidence type="ECO:0000256" key="4">
    <source>
        <dbReference type="ARBA" id="ARBA00022679"/>
    </source>
</evidence>
<feature type="domain" description="SAM-dependent MTase RsmB/NOP-type" evidence="8">
    <location>
        <begin position="10"/>
        <end position="289"/>
    </location>
</feature>
<evidence type="ECO:0000256" key="5">
    <source>
        <dbReference type="ARBA" id="ARBA00022691"/>
    </source>
</evidence>